<sequence>MTVPPILPRTNRWLLTLLALSLLIDTLASLDNGRGALGALPGAALMGVCGLLGAQKPAEGAIAGAFTLVGSTFLIRKLDTVPRSLGINDLLLTEMAAGVALVVFVVWRCKPLVSTFCTTMLVGATLFALHFRTGKWSSLSEFRSLQVGLLMLVVSVLIGVYLRGVSGRRTETELGNLVRRQWPLAAALAMMMFLDLQIGANSSRTHIFALFGALIASVCAFFAPRAPVSMTLVATTGVALSPFVLFVTGGVLPSSQSGAPVVLTEIAASMALIAFVIRWGPKWPAGLSTGALSLANVLALQLRALSAPDSGGDRLSSFGLYLVILLIVAVATGLYFRSRDRERTQSVRSAVTGAQQSERLALARELHDVVAHHVTGIVVQAQAARLVSDRDPQIAVQALAKIETSGVEALKAMRFLVASMRGAKPAGTSQATEQATTDLTADLKAVVENFSGPPVRLSLNVPDVVPQEVGRSVLRVVQESLTNVGKHALGARSVLVEVRTTSSELHVRVTDDGTGRRTDPVGGSGGYGLVGMRERVELLGGRFAAGPAEPVGWQVDAWLPIQEEDTVT</sequence>
<feature type="transmembrane region" description="Helical" evidence="9">
    <location>
        <begin position="230"/>
        <end position="252"/>
    </location>
</feature>
<name>A0ABS4TB93_9PSEU</name>
<comment type="catalytic activity">
    <reaction evidence="1">
        <text>ATP + protein L-histidine = ADP + protein N-phospho-L-histidine.</text>
        <dbReference type="EC" id="2.7.13.3"/>
    </reaction>
</comment>
<keyword evidence="9" id="KW-1133">Transmembrane helix</keyword>
<evidence type="ECO:0000256" key="3">
    <source>
        <dbReference type="ARBA" id="ARBA00022553"/>
    </source>
</evidence>
<keyword evidence="9" id="KW-0812">Transmembrane</keyword>
<evidence type="ECO:0000259" key="11">
    <source>
        <dbReference type="Pfam" id="PF07730"/>
    </source>
</evidence>
<dbReference type="InterPro" id="IPR050482">
    <property type="entry name" value="Sensor_HK_TwoCompSys"/>
</dbReference>
<dbReference type="EMBL" id="JAGINW010000001">
    <property type="protein sequence ID" value="MBP2321672.1"/>
    <property type="molecule type" value="Genomic_DNA"/>
</dbReference>
<feature type="transmembrane region" description="Helical" evidence="9">
    <location>
        <begin position="258"/>
        <end position="277"/>
    </location>
</feature>
<dbReference type="GO" id="GO:0016301">
    <property type="term" value="F:kinase activity"/>
    <property type="evidence" value="ECO:0007669"/>
    <property type="project" value="UniProtKB-KW"/>
</dbReference>
<gene>
    <name evidence="12" type="ORF">JOF56_002057</name>
</gene>
<feature type="transmembrane region" description="Helical" evidence="9">
    <location>
        <begin position="38"/>
        <end position="54"/>
    </location>
</feature>
<dbReference type="Pfam" id="PF07730">
    <property type="entry name" value="HisKA_3"/>
    <property type="match status" value="1"/>
</dbReference>
<dbReference type="InterPro" id="IPR003594">
    <property type="entry name" value="HATPase_dom"/>
</dbReference>
<keyword evidence="8" id="KW-0902">Two-component regulatory system</keyword>
<comment type="caution">
    <text evidence="12">The sequence shown here is derived from an EMBL/GenBank/DDBJ whole genome shotgun (WGS) entry which is preliminary data.</text>
</comment>
<keyword evidence="13" id="KW-1185">Reference proteome</keyword>
<dbReference type="RefSeq" id="WP_209636680.1">
    <property type="nucleotide sequence ID" value="NZ_JAGINW010000001.1"/>
</dbReference>
<dbReference type="InterPro" id="IPR011712">
    <property type="entry name" value="Sig_transdc_His_kin_sub3_dim/P"/>
</dbReference>
<dbReference type="Gene3D" id="3.30.565.10">
    <property type="entry name" value="Histidine kinase-like ATPase, C-terminal domain"/>
    <property type="match status" value="1"/>
</dbReference>
<feature type="transmembrane region" description="Helical" evidence="9">
    <location>
        <begin position="90"/>
        <end position="107"/>
    </location>
</feature>
<keyword evidence="7" id="KW-0067">ATP-binding</keyword>
<keyword evidence="9" id="KW-0472">Membrane</keyword>
<evidence type="ECO:0000313" key="13">
    <source>
        <dbReference type="Proteomes" id="UP001519332"/>
    </source>
</evidence>
<proteinExistence type="predicted"/>
<evidence type="ECO:0000259" key="10">
    <source>
        <dbReference type="Pfam" id="PF02518"/>
    </source>
</evidence>
<evidence type="ECO:0000256" key="9">
    <source>
        <dbReference type="SAM" id="Phobius"/>
    </source>
</evidence>
<feature type="domain" description="Histidine kinase/HSP90-like ATPase" evidence="10">
    <location>
        <begin position="472"/>
        <end position="562"/>
    </location>
</feature>
<keyword evidence="5" id="KW-0547">Nucleotide-binding</keyword>
<evidence type="ECO:0000313" key="12">
    <source>
        <dbReference type="EMBL" id="MBP2321672.1"/>
    </source>
</evidence>
<feature type="transmembrane region" description="Helical" evidence="9">
    <location>
        <begin position="61"/>
        <end position="78"/>
    </location>
</feature>
<protein>
    <recommendedName>
        <fullName evidence="2">histidine kinase</fullName>
        <ecNumber evidence="2">2.7.13.3</ecNumber>
    </recommendedName>
</protein>
<keyword evidence="4" id="KW-0808">Transferase</keyword>
<feature type="transmembrane region" description="Helical" evidence="9">
    <location>
        <begin position="112"/>
        <end position="131"/>
    </location>
</feature>
<dbReference type="Proteomes" id="UP001519332">
    <property type="component" value="Unassembled WGS sequence"/>
</dbReference>
<reference evidence="12 13" key="1">
    <citation type="submission" date="2021-03" db="EMBL/GenBank/DDBJ databases">
        <title>Sequencing the genomes of 1000 actinobacteria strains.</title>
        <authorList>
            <person name="Klenk H.-P."/>
        </authorList>
    </citation>
    <scope>NUCLEOTIDE SEQUENCE [LARGE SCALE GENOMIC DNA]</scope>
    <source>
        <strain evidence="12 13">DSM 46670</strain>
    </source>
</reference>
<evidence type="ECO:0000256" key="7">
    <source>
        <dbReference type="ARBA" id="ARBA00022840"/>
    </source>
</evidence>
<dbReference type="Gene3D" id="1.20.5.1930">
    <property type="match status" value="1"/>
</dbReference>
<dbReference type="CDD" id="cd16917">
    <property type="entry name" value="HATPase_UhpB-NarQ-NarX-like"/>
    <property type="match status" value="1"/>
</dbReference>
<evidence type="ECO:0000256" key="6">
    <source>
        <dbReference type="ARBA" id="ARBA00022777"/>
    </source>
</evidence>
<keyword evidence="3" id="KW-0597">Phosphoprotein</keyword>
<dbReference type="PANTHER" id="PTHR24421:SF10">
    <property type="entry name" value="NITRATE_NITRITE SENSOR PROTEIN NARQ"/>
    <property type="match status" value="1"/>
</dbReference>
<feature type="transmembrane region" description="Helical" evidence="9">
    <location>
        <begin position="318"/>
        <end position="336"/>
    </location>
</feature>
<feature type="transmembrane region" description="Helical" evidence="9">
    <location>
        <begin position="206"/>
        <end position="223"/>
    </location>
</feature>
<evidence type="ECO:0000256" key="1">
    <source>
        <dbReference type="ARBA" id="ARBA00000085"/>
    </source>
</evidence>
<dbReference type="Pfam" id="PF02518">
    <property type="entry name" value="HATPase_c"/>
    <property type="match status" value="1"/>
</dbReference>
<evidence type="ECO:0000256" key="2">
    <source>
        <dbReference type="ARBA" id="ARBA00012438"/>
    </source>
</evidence>
<dbReference type="SUPFAM" id="SSF55874">
    <property type="entry name" value="ATPase domain of HSP90 chaperone/DNA topoisomerase II/histidine kinase"/>
    <property type="match status" value="1"/>
</dbReference>
<evidence type="ECO:0000256" key="8">
    <source>
        <dbReference type="ARBA" id="ARBA00023012"/>
    </source>
</evidence>
<dbReference type="PANTHER" id="PTHR24421">
    <property type="entry name" value="NITRATE/NITRITE SENSOR PROTEIN NARX-RELATED"/>
    <property type="match status" value="1"/>
</dbReference>
<evidence type="ECO:0000256" key="5">
    <source>
        <dbReference type="ARBA" id="ARBA00022741"/>
    </source>
</evidence>
<feature type="transmembrane region" description="Helical" evidence="9">
    <location>
        <begin position="143"/>
        <end position="162"/>
    </location>
</feature>
<feature type="domain" description="Signal transduction histidine kinase subgroup 3 dimerisation and phosphoacceptor" evidence="11">
    <location>
        <begin position="358"/>
        <end position="421"/>
    </location>
</feature>
<evidence type="ECO:0000256" key="4">
    <source>
        <dbReference type="ARBA" id="ARBA00022679"/>
    </source>
</evidence>
<dbReference type="EC" id="2.7.13.3" evidence="2"/>
<organism evidence="12 13">
    <name type="scientific">Kibdelosporangium banguiense</name>
    <dbReference type="NCBI Taxonomy" id="1365924"/>
    <lineage>
        <taxon>Bacteria</taxon>
        <taxon>Bacillati</taxon>
        <taxon>Actinomycetota</taxon>
        <taxon>Actinomycetes</taxon>
        <taxon>Pseudonocardiales</taxon>
        <taxon>Pseudonocardiaceae</taxon>
        <taxon>Kibdelosporangium</taxon>
    </lineage>
</organism>
<accession>A0ABS4TB93</accession>
<dbReference type="InterPro" id="IPR036890">
    <property type="entry name" value="HATPase_C_sf"/>
</dbReference>
<keyword evidence="6 12" id="KW-0418">Kinase</keyword>